<comment type="caution">
    <text evidence="2">The sequence shown here is derived from an EMBL/GenBank/DDBJ whole genome shotgun (WGS) entry which is preliminary data.</text>
</comment>
<sequence>MSAQRLPSGGTSRDARVLVPGGASRDARVLVPGGASRDAQRLASGAARRFSGVQAPPSVSSAAALRLQPPPQGAAR</sequence>
<dbReference type="EMBL" id="BMUW01000005">
    <property type="protein sequence ID" value="GGZ57048.1"/>
    <property type="molecule type" value="Genomic_DNA"/>
</dbReference>
<keyword evidence="3" id="KW-1185">Reference proteome</keyword>
<reference evidence="3" key="1">
    <citation type="journal article" date="2019" name="Int. J. Syst. Evol. Microbiol.">
        <title>The Global Catalogue of Microorganisms (GCM) 10K type strain sequencing project: providing services to taxonomists for standard genome sequencing and annotation.</title>
        <authorList>
            <consortium name="The Broad Institute Genomics Platform"/>
            <consortium name="The Broad Institute Genome Sequencing Center for Infectious Disease"/>
            <person name="Wu L."/>
            <person name="Ma J."/>
        </authorList>
    </citation>
    <scope>NUCLEOTIDE SEQUENCE [LARGE SCALE GENOMIC DNA]</scope>
    <source>
        <strain evidence="3">JCM 4602</strain>
    </source>
</reference>
<name>A0ABQ3BXC4_9ACTN</name>
<gene>
    <name evidence="2" type="ORF">GCM10010328_34870</name>
</gene>
<evidence type="ECO:0000313" key="2">
    <source>
        <dbReference type="EMBL" id="GGZ57048.1"/>
    </source>
</evidence>
<feature type="region of interest" description="Disordered" evidence="1">
    <location>
        <begin position="1"/>
        <end position="76"/>
    </location>
</feature>
<evidence type="ECO:0000313" key="3">
    <source>
        <dbReference type="Proteomes" id="UP000624183"/>
    </source>
</evidence>
<evidence type="ECO:0000256" key="1">
    <source>
        <dbReference type="SAM" id="MobiDB-lite"/>
    </source>
</evidence>
<dbReference type="Proteomes" id="UP000624183">
    <property type="component" value="Unassembled WGS sequence"/>
</dbReference>
<feature type="compositionally biased region" description="Polar residues" evidence="1">
    <location>
        <begin position="1"/>
        <end position="11"/>
    </location>
</feature>
<proteinExistence type="predicted"/>
<organism evidence="2 3">
    <name type="scientific">Streptomyces rubiginosohelvolus</name>
    <dbReference type="NCBI Taxonomy" id="67362"/>
    <lineage>
        <taxon>Bacteria</taxon>
        <taxon>Bacillati</taxon>
        <taxon>Actinomycetota</taxon>
        <taxon>Actinomycetes</taxon>
        <taxon>Kitasatosporales</taxon>
        <taxon>Streptomycetaceae</taxon>
        <taxon>Streptomyces</taxon>
    </lineage>
</organism>
<feature type="compositionally biased region" description="Low complexity" evidence="1">
    <location>
        <begin position="51"/>
        <end position="64"/>
    </location>
</feature>
<protein>
    <submittedName>
        <fullName evidence="2">Uncharacterized protein</fullName>
    </submittedName>
</protein>
<accession>A0ABQ3BXC4</accession>